<dbReference type="PANTHER" id="PTHR43085">
    <property type="entry name" value="HEXOKINASE FAMILY MEMBER"/>
    <property type="match status" value="1"/>
</dbReference>
<dbReference type="InterPro" id="IPR050306">
    <property type="entry name" value="PfkB_Carbo_kinase"/>
</dbReference>
<accession>A0ABC9ZRM5</accession>
<name>A0ABC9ZRM5_CORST</name>
<keyword evidence="5" id="KW-0067">ATP-binding</keyword>
<comment type="similarity">
    <text evidence="1 6">Belongs to the carbohydrate kinase PfkB family.</text>
</comment>
<dbReference type="GO" id="GO:0005524">
    <property type="term" value="F:ATP binding"/>
    <property type="evidence" value="ECO:0007669"/>
    <property type="project" value="UniProtKB-KW"/>
</dbReference>
<dbReference type="EMBL" id="BJLD01000017">
    <property type="protein sequence ID" value="GEA44721.1"/>
    <property type="molecule type" value="Genomic_DNA"/>
</dbReference>
<dbReference type="InterPro" id="IPR002173">
    <property type="entry name" value="Carboh/pur_kinase_PfkB_CS"/>
</dbReference>
<evidence type="ECO:0000259" key="7">
    <source>
        <dbReference type="Pfam" id="PF00294"/>
    </source>
</evidence>
<keyword evidence="3" id="KW-0547">Nucleotide-binding</keyword>
<dbReference type="InterPro" id="IPR002139">
    <property type="entry name" value="Ribo/fructo_kinase"/>
</dbReference>
<comment type="caution">
    <text evidence="9">The sequence shown here is derived from an EMBL/GenBank/DDBJ whole genome shotgun (WGS) entry which is preliminary data.</text>
</comment>
<dbReference type="Gene3D" id="3.40.1190.20">
    <property type="match status" value="1"/>
</dbReference>
<evidence type="ECO:0000256" key="5">
    <source>
        <dbReference type="ARBA" id="ARBA00022840"/>
    </source>
</evidence>
<keyword evidence="2 6" id="KW-0808">Transferase</keyword>
<evidence type="ECO:0000256" key="2">
    <source>
        <dbReference type="ARBA" id="ARBA00022679"/>
    </source>
</evidence>
<evidence type="ECO:0000313" key="8">
    <source>
        <dbReference type="EMBL" id="GEA42845.1"/>
    </source>
</evidence>
<evidence type="ECO:0000256" key="6">
    <source>
        <dbReference type="RuleBase" id="RU003704"/>
    </source>
</evidence>
<dbReference type="Proteomes" id="UP000315234">
    <property type="component" value="Unassembled WGS sequence"/>
</dbReference>
<evidence type="ECO:0000256" key="4">
    <source>
        <dbReference type="ARBA" id="ARBA00022777"/>
    </source>
</evidence>
<dbReference type="AlphaFoldDB" id="A0ABC9ZRM5"/>
<evidence type="ECO:0000313" key="9">
    <source>
        <dbReference type="EMBL" id="GEA44721.1"/>
    </source>
</evidence>
<feature type="domain" description="Carbohydrate kinase PfkB" evidence="7">
    <location>
        <begin position="49"/>
        <end position="327"/>
    </location>
</feature>
<evidence type="ECO:0000256" key="1">
    <source>
        <dbReference type="ARBA" id="ARBA00010688"/>
    </source>
</evidence>
<gene>
    <name evidence="8" type="ORF">Cst04h_10150</name>
    <name evidence="9" type="ORF">Cst04h_28910</name>
</gene>
<evidence type="ECO:0000256" key="3">
    <source>
        <dbReference type="ARBA" id="ARBA00022741"/>
    </source>
</evidence>
<dbReference type="PROSITE" id="PS00584">
    <property type="entry name" value="PFKB_KINASES_2"/>
    <property type="match status" value="1"/>
</dbReference>
<reference evidence="9 10" key="1">
    <citation type="submission" date="2019-06" db="EMBL/GenBank/DDBJ databases">
        <title>Draft genome sequence of Corynebacterium striatum NBRC 15291.</title>
        <authorList>
            <person name="Miura T."/>
            <person name="Furukawa M."/>
            <person name="Shimamura M."/>
            <person name="Ohyama Y."/>
            <person name="Yamazoe A."/>
            <person name="Kawasaki H."/>
        </authorList>
    </citation>
    <scope>NUCLEOTIDE SEQUENCE [LARGE SCALE GENOMIC DNA]</scope>
    <source>
        <strain evidence="9 10">NBRC 15291</strain>
    </source>
</reference>
<dbReference type="EMBL" id="BJLD01000001">
    <property type="protein sequence ID" value="GEA42845.1"/>
    <property type="molecule type" value="Genomic_DNA"/>
</dbReference>
<dbReference type="Pfam" id="PF00294">
    <property type="entry name" value="PfkB"/>
    <property type="match status" value="1"/>
</dbReference>
<dbReference type="PANTHER" id="PTHR43085:SF1">
    <property type="entry name" value="PSEUDOURIDINE KINASE-RELATED"/>
    <property type="match status" value="1"/>
</dbReference>
<dbReference type="GO" id="GO:0006000">
    <property type="term" value="P:fructose metabolic process"/>
    <property type="evidence" value="ECO:0007669"/>
    <property type="project" value="UniProtKB-ARBA"/>
</dbReference>
<organism evidence="9 10">
    <name type="scientific">Corynebacterium striatum</name>
    <dbReference type="NCBI Taxonomy" id="43770"/>
    <lineage>
        <taxon>Bacteria</taxon>
        <taxon>Bacillati</taxon>
        <taxon>Actinomycetota</taxon>
        <taxon>Actinomycetes</taxon>
        <taxon>Mycobacteriales</taxon>
        <taxon>Corynebacteriaceae</taxon>
        <taxon>Corynebacterium</taxon>
    </lineage>
</organism>
<keyword evidence="4 6" id="KW-0418">Kinase</keyword>
<dbReference type="GO" id="GO:0008865">
    <property type="term" value="F:fructokinase activity"/>
    <property type="evidence" value="ECO:0007669"/>
    <property type="project" value="UniProtKB-ARBA"/>
</dbReference>
<dbReference type="CDD" id="cd01167">
    <property type="entry name" value="bac_FRK"/>
    <property type="match status" value="1"/>
</dbReference>
<dbReference type="InterPro" id="IPR029056">
    <property type="entry name" value="Ribokinase-like"/>
</dbReference>
<dbReference type="SUPFAM" id="SSF53613">
    <property type="entry name" value="Ribokinase-like"/>
    <property type="match status" value="1"/>
</dbReference>
<proteinExistence type="inferred from homology"/>
<protein>
    <submittedName>
        <fullName evidence="9">Fructokinase</fullName>
    </submittedName>
</protein>
<dbReference type="PRINTS" id="PR00990">
    <property type="entry name" value="RIBOKINASE"/>
</dbReference>
<dbReference type="InterPro" id="IPR011611">
    <property type="entry name" value="PfkB_dom"/>
</dbReference>
<sequence>MLVIHVECIAVEEHAIGIIEAAEGWCDVKVRTVVHITDTMEFMKIHVCGEGLVDLVPVAPDSLQDLTPALGGGPFNVAIAAARLGGEVSFQSRLSTDGFGNALVKRLEQEGVDTSMVQRGPEPTTLAVTSIGDDGSASYTFYTEGTADRLVEPTLSDAEIAYFGTVSLALEPGASRYGELLKQFAAQGSIVALDPNIRPFYANDEHKAFLNELLVHVTVLKLSEEEVEFLGKQALKQVPVVVVTRGGEGLTLRAGTTRLDVPSVNVDVTDTIGAGDTIMGALLTEIARRNLAAEDLTHLSEYDWKEILEFAAAAAAITVSRKGAQPPHRAEVLAMQADAQKKEA</sequence>
<evidence type="ECO:0000313" key="10">
    <source>
        <dbReference type="Proteomes" id="UP000315234"/>
    </source>
</evidence>